<dbReference type="AlphaFoldDB" id="A0A9P6KZ84"/>
<evidence type="ECO:0000256" key="1">
    <source>
        <dbReference type="SAM" id="MobiDB-lite"/>
    </source>
</evidence>
<keyword evidence="2" id="KW-0472">Membrane</keyword>
<feature type="region of interest" description="Disordered" evidence="1">
    <location>
        <begin position="542"/>
        <end position="607"/>
    </location>
</feature>
<organism evidence="3 4">
    <name type="scientific">Nosema granulosis</name>
    <dbReference type="NCBI Taxonomy" id="83296"/>
    <lineage>
        <taxon>Eukaryota</taxon>
        <taxon>Fungi</taxon>
        <taxon>Fungi incertae sedis</taxon>
        <taxon>Microsporidia</taxon>
        <taxon>Nosematidae</taxon>
        <taxon>Nosema</taxon>
    </lineage>
</organism>
<protein>
    <submittedName>
        <fullName evidence="3">Uncharacterized protein</fullName>
    </submittedName>
</protein>
<proteinExistence type="predicted"/>
<feature type="transmembrane region" description="Helical" evidence="2">
    <location>
        <begin position="757"/>
        <end position="776"/>
    </location>
</feature>
<gene>
    <name evidence="3" type="ORF">NGRA_1371</name>
</gene>
<dbReference type="EMBL" id="SBJO01000084">
    <property type="protein sequence ID" value="KAF9763276.1"/>
    <property type="molecule type" value="Genomic_DNA"/>
</dbReference>
<dbReference type="Proteomes" id="UP000740883">
    <property type="component" value="Unassembled WGS sequence"/>
</dbReference>
<keyword evidence="2" id="KW-0812">Transmembrane</keyword>
<feature type="compositionally biased region" description="Polar residues" evidence="1">
    <location>
        <begin position="542"/>
        <end position="553"/>
    </location>
</feature>
<feature type="compositionally biased region" description="Low complexity" evidence="1">
    <location>
        <begin position="569"/>
        <end position="605"/>
    </location>
</feature>
<evidence type="ECO:0000256" key="2">
    <source>
        <dbReference type="SAM" id="Phobius"/>
    </source>
</evidence>
<comment type="caution">
    <text evidence="3">The sequence shown here is derived from an EMBL/GenBank/DDBJ whole genome shotgun (WGS) entry which is preliminary data.</text>
</comment>
<sequence length="782" mass="90111">MNDKHYKCTSYYIRMNHPVTCDEEFSCIVTLNPADNSIHVFGRKRTECRDFEDINIALKYHMESENEEYEIKGTFLNSPYNIEYKHKYIQENIHSLVYYITERVSNTFPRCISSEMSKDILRSRLGPTLAATPCKTICLDMVEVCKSWLENRKLSSLGDNRIGIYARKETEPKYAPSCVNKMDSNRVESYNGKIELFSFQVEASIMAPENYVKKNIYHPCFLQTCLEYKDYYIRVLREKLNEGVWCVKKIEDIKNSLRYKWQHDSMLINKVDLFTTECPVEVLDYRIPHNKVVNGRRVPIVGGEYLEEKNQYNSNKEFDLSNLYDWPGLKNCVVLVSKSKNGKSKCQVFPCSYENSYYENIEIDNKKYGALRYTFNEKIDEKYRAVESIDRKYFIKEENSINQTTNTTKNTNLKSFKNENIFERKNSIKQSTSTTKTTDLKSFKHENDDFWERFDREMNKMGDIIDKGVNDIVSSPHDNINEKIQKINSELAGINKRINGPIRNNNLIISEKTKEVNVDNSNKKTCPEKCLEKKTTVSNNVTSLEKTNSLQSTKVHENRLETSVRLPSTTHRATTESTTTKPTTESTTTKPTTESTTTKPTTESTKTNEKNIICVEKASENILSENRTTESNTKDFINNQNSSKAEASFTSLPVLKENTTKTFENVTSEKKANINFLGIPPKDDCLDPEDLAYISQGNINFGKSVIGGNSFMDLDNLQYDEYLKYNDSVAYNDNTCFLGRTPCLDNNVTSQTNASSVGLQHCTGIVVLLVMVVFFLKRCMLR</sequence>
<name>A0A9P6KZ84_9MICR</name>
<reference evidence="3 4" key="1">
    <citation type="journal article" date="2020" name="Genome Biol. Evol.">
        <title>Comparative genomics of strictly vertically transmitted, feminizing microsporidia endosymbionts of amphipod crustaceans.</title>
        <authorList>
            <person name="Cormier A."/>
            <person name="Chebbi M.A."/>
            <person name="Giraud I."/>
            <person name="Wattier R."/>
            <person name="Teixeira M."/>
            <person name="Gilbert C."/>
            <person name="Rigaud T."/>
            <person name="Cordaux R."/>
        </authorList>
    </citation>
    <scope>NUCLEOTIDE SEQUENCE [LARGE SCALE GENOMIC DNA]</scope>
    <source>
        <strain evidence="3 4">Ou3-Ou53</strain>
    </source>
</reference>
<accession>A0A9P6KZ84</accession>
<keyword evidence="2" id="KW-1133">Transmembrane helix</keyword>
<keyword evidence="4" id="KW-1185">Reference proteome</keyword>
<evidence type="ECO:0000313" key="4">
    <source>
        <dbReference type="Proteomes" id="UP000740883"/>
    </source>
</evidence>
<evidence type="ECO:0000313" key="3">
    <source>
        <dbReference type="EMBL" id="KAF9763276.1"/>
    </source>
</evidence>